<feature type="transmembrane region" description="Helical" evidence="1">
    <location>
        <begin position="14"/>
        <end position="32"/>
    </location>
</feature>
<feature type="domain" description="Inner membrane protein YgaP-like transmembrane" evidence="2">
    <location>
        <begin position="10"/>
        <end position="72"/>
    </location>
</feature>
<evidence type="ECO:0000313" key="4">
    <source>
        <dbReference type="Proteomes" id="UP000001982"/>
    </source>
</evidence>
<evidence type="ECO:0000313" key="3">
    <source>
        <dbReference type="EMBL" id="ABE54697.1"/>
    </source>
</evidence>
<dbReference type="Pfam" id="PF11127">
    <property type="entry name" value="YgaP-like_TM"/>
    <property type="match status" value="1"/>
</dbReference>
<keyword evidence="1" id="KW-1133">Transmembrane helix</keyword>
<protein>
    <recommendedName>
        <fullName evidence="2">Inner membrane protein YgaP-like transmembrane domain-containing protein</fullName>
    </recommendedName>
</protein>
<dbReference type="STRING" id="318161.Sden_1411"/>
<keyword evidence="1" id="KW-0472">Membrane</keyword>
<keyword evidence="4" id="KW-1185">Reference proteome</keyword>
<gene>
    <name evidence="3" type="ordered locus">Sden_1411</name>
</gene>
<feature type="transmembrane region" description="Helical" evidence="1">
    <location>
        <begin position="38"/>
        <end position="60"/>
    </location>
</feature>
<dbReference type="InterPro" id="IPR021309">
    <property type="entry name" value="YgaP-like_TM"/>
</dbReference>
<organism evidence="3 4">
    <name type="scientific">Shewanella denitrificans (strain OS217 / ATCC BAA-1090 / DSM 15013)</name>
    <dbReference type="NCBI Taxonomy" id="318161"/>
    <lineage>
        <taxon>Bacteria</taxon>
        <taxon>Pseudomonadati</taxon>
        <taxon>Pseudomonadota</taxon>
        <taxon>Gammaproteobacteria</taxon>
        <taxon>Alteromonadales</taxon>
        <taxon>Shewanellaceae</taxon>
        <taxon>Shewanella</taxon>
    </lineage>
</organism>
<sequence length="88" mass="9699">MSFTIHTKLSLERAIMAFAGFMMLLSLGLTVWLSSHFIWLSVFVGANLFQSAFTGLCPAAKVMSKLGIKTQAQLTQDKLNPNSHHSTK</sequence>
<dbReference type="eggNOG" id="ENOG5032YCZ">
    <property type="taxonomic scope" value="Bacteria"/>
</dbReference>
<evidence type="ECO:0000259" key="2">
    <source>
        <dbReference type="Pfam" id="PF11127"/>
    </source>
</evidence>
<reference evidence="3 4" key="1">
    <citation type="submission" date="2006-03" db="EMBL/GenBank/DDBJ databases">
        <title>Complete sequence of Shewanella denitrificans OS217.</title>
        <authorList>
            <consortium name="US DOE Joint Genome Institute"/>
            <person name="Copeland A."/>
            <person name="Lucas S."/>
            <person name="Lapidus A."/>
            <person name="Barry K."/>
            <person name="Detter J.C."/>
            <person name="Glavina del Rio T."/>
            <person name="Hammon N."/>
            <person name="Israni S."/>
            <person name="Dalin E."/>
            <person name="Tice H."/>
            <person name="Pitluck S."/>
            <person name="Brettin T."/>
            <person name="Bruce D."/>
            <person name="Han C."/>
            <person name="Tapia R."/>
            <person name="Gilna P."/>
            <person name="Kiss H."/>
            <person name="Schmutz J."/>
            <person name="Larimer F."/>
            <person name="Land M."/>
            <person name="Hauser L."/>
            <person name="Kyrpides N."/>
            <person name="Lykidis A."/>
            <person name="Richardson P."/>
        </authorList>
    </citation>
    <scope>NUCLEOTIDE SEQUENCE [LARGE SCALE GENOMIC DNA]</scope>
    <source>
        <strain evidence="4">OS217 / ATCC BAA-1090 / DSM 15013</strain>
    </source>
</reference>
<accession>Q12PC9</accession>
<dbReference type="HOGENOM" id="CLU_190060_0_1_6"/>
<keyword evidence="1" id="KW-0812">Transmembrane</keyword>
<proteinExistence type="predicted"/>
<evidence type="ECO:0000256" key="1">
    <source>
        <dbReference type="SAM" id="Phobius"/>
    </source>
</evidence>
<dbReference type="KEGG" id="sdn:Sden_1411"/>
<dbReference type="EMBL" id="CP000302">
    <property type="protein sequence ID" value="ABE54697.1"/>
    <property type="molecule type" value="Genomic_DNA"/>
</dbReference>
<dbReference type="Proteomes" id="UP000001982">
    <property type="component" value="Chromosome"/>
</dbReference>
<dbReference type="Gene3D" id="6.10.140.1340">
    <property type="match status" value="1"/>
</dbReference>
<dbReference type="AlphaFoldDB" id="Q12PC9"/>
<name>Q12PC9_SHEDO</name>